<dbReference type="InterPro" id="IPR005119">
    <property type="entry name" value="LysR_subst-bd"/>
</dbReference>
<dbReference type="EMBL" id="JAINVB010000001">
    <property type="protein sequence ID" value="MCK0085575.1"/>
    <property type="molecule type" value="Genomic_DNA"/>
</dbReference>
<evidence type="ECO:0000313" key="6">
    <source>
        <dbReference type="EMBL" id="MCK0085575.1"/>
    </source>
</evidence>
<keyword evidence="2" id="KW-0805">Transcription regulation</keyword>
<keyword evidence="3" id="KW-0238">DNA-binding</keyword>
<dbReference type="Proteomes" id="UP001203136">
    <property type="component" value="Unassembled WGS sequence"/>
</dbReference>
<dbReference type="SUPFAM" id="SSF53850">
    <property type="entry name" value="Periplasmic binding protein-like II"/>
    <property type="match status" value="1"/>
</dbReference>
<sequence length="299" mass="34277">MDKHGKINLEYYKVFYYVCRCGGITAAAEVLCISQPAVSQAVHQLETALGCRLFLRTSKGVKLTREGEVLHSYVKRGIESIYDGEDTLKRIQDLETGEIRIGASDMTLQFYLLPYLERFHERYPKIKVNVSNGPTPETLEFLNEGRIDFGIISTPFEAKPGVKSIPVKEVENIFIAGPKFREELCGRKVNYRELLEYPCIFLEKKTSTRRFMDQFLEEKGIFLEPEFELATSDMIVQFARRNLGVGCLMSGFAREALELNRVFRLEFEEEMPHRQFCLVTSDKAYMSPAAAKLFDELTG</sequence>
<dbReference type="InterPro" id="IPR036388">
    <property type="entry name" value="WH-like_DNA-bd_sf"/>
</dbReference>
<evidence type="ECO:0000259" key="5">
    <source>
        <dbReference type="PROSITE" id="PS50931"/>
    </source>
</evidence>
<comment type="caution">
    <text evidence="7">The sequence shown here is derived from an EMBL/GenBank/DDBJ whole genome shotgun (WGS) entry which is preliminary data.</text>
</comment>
<dbReference type="RefSeq" id="WP_003510439.1">
    <property type="nucleotide sequence ID" value="NZ_BAABZD010000009.1"/>
</dbReference>
<dbReference type="Proteomes" id="UP001300871">
    <property type="component" value="Unassembled WGS sequence"/>
</dbReference>
<dbReference type="Pfam" id="PF03466">
    <property type="entry name" value="LysR_substrate"/>
    <property type="match status" value="1"/>
</dbReference>
<evidence type="ECO:0000256" key="4">
    <source>
        <dbReference type="ARBA" id="ARBA00023163"/>
    </source>
</evidence>
<feature type="domain" description="HTH lysR-type" evidence="5">
    <location>
        <begin position="7"/>
        <end position="64"/>
    </location>
</feature>
<evidence type="ECO:0000256" key="3">
    <source>
        <dbReference type="ARBA" id="ARBA00023125"/>
    </source>
</evidence>
<reference evidence="6" key="1">
    <citation type="journal article" date="2022" name="Cell Host Microbe">
        <title>Colonization of the live biotherapeutic product VE303 and modulation of the microbiota and metabolites in healthy volunteers.</title>
        <authorList>
            <person name="Dsouza M."/>
            <person name="Menon R."/>
            <person name="Crossette E."/>
            <person name="Bhattarai S.K."/>
            <person name="Schneider J."/>
            <person name="Kim Y.G."/>
            <person name="Reddy S."/>
            <person name="Caballero S."/>
            <person name="Felix C."/>
            <person name="Cornacchione L."/>
            <person name="Hendrickson J."/>
            <person name="Watson A.R."/>
            <person name="Minot S.S."/>
            <person name="Greenfield N."/>
            <person name="Schopf L."/>
            <person name="Szabady R."/>
            <person name="Patarroyo J."/>
            <person name="Smith W."/>
            <person name="Harrison P."/>
            <person name="Kuijper E.J."/>
            <person name="Kelly C.P."/>
            <person name="Olle B."/>
            <person name="Bobilev D."/>
            <person name="Silber J.L."/>
            <person name="Bucci V."/>
            <person name="Roberts B."/>
            <person name="Faith J."/>
            <person name="Norman J.M."/>
        </authorList>
    </citation>
    <scope>NUCLEOTIDE SEQUENCE</scope>
    <source>
        <strain evidence="6">VE303-04</strain>
    </source>
</reference>
<dbReference type="CDD" id="cd05466">
    <property type="entry name" value="PBP2_LTTR_substrate"/>
    <property type="match status" value="1"/>
</dbReference>
<dbReference type="PANTHER" id="PTHR30126:SF64">
    <property type="entry name" value="HTH-TYPE TRANSCRIPTIONAL REGULATOR CITR"/>
    <property type="match status" value="1"/>
</dbReference>
<proteinExistence type="inferred from homology"/>
<evidence type="ECO:0000256" key="1">
    <source>
        <dbReference type="ARBA" id="ARBA00009437"/>
    </source>
</evidence>
<dbReference type="FunFam" id="1.10.10.10:FF:000001">
    <property type="entry name" value="LysR family transcriptional regulator"/>
    <property type="match status" value="1"/>
</dbReference>
<protein>
    <submittedName>
        <fullName evidence="7">LysR family transcriptional regulator</fullName>
    </submittedName>
</protein>
<dbReference type="GO" id="GO:0003700">
    <property type="term" value="F:DNA-binding transcription factor activity"/>
    <property type="evidence" value="ECO:0007669"/>
    <property type="project" value="InterPro"/>
</dbReference>
<name>A0AAW6ASF8_CLOSY</name>
<keyword evidence="4" id="KW-0804">Transcription</keyword>
<dbReference type="PANTHER" id="PTHR30126">
    <property type="entry name" value="HTH-TYPE TRANSCRIPTIONAL REGULATOR"/>
    <property type="match status" value="1"/>
</dbReference>
<dbReference type="InterPro" id="IPR000847">
    <property type="entry name" value="LysR_HTH_N"/>
</dbReference>
<dbReference type="AlphaFoldDB" id="A0AAW6ASF8"/>
<gene>
    <name evidence="6" type="ORF">K5I21_06745</name>
    <name evidence="7" type="ORF">PM006_08240</name>
</gene>
<evidence type="ECO:0000313" key="8">
    <source>
        <dbReference type="Proteomes" id="UP001300871"/>
    </source>
</evidence>
<dbReference type="Pfam" id="PF00126">
    <property type="entry name" value="HTH_1"/>
    <property type="match status" value="1"/>
</dbReference>
<evidence type="ECO:0000313" key="7">
    <source>
        <dbReference type="EMBL" id="MDB2000185.1"/>
    </source>
</evidence>
<dbReference type="Gene3D" id="1.10.10.10">
    <property type="entry name" value="Winged helix-like DNA-binding domain superfamily/Winged helix DNA-binding domain"/>
    <property type="match status" value="1"/>
</dbReference>
<dbReference type="EMBL" id="JAQLGM010000015">
    <property type="protein sequence ID" value="MDB2000185.1"/>
    <property type="molecule type" value="Genomic_DNA"/>
</dbReference>
<organism evidence="7 8">
    <name type="scientific">Clostridium symbiosum</name>
    <name type="common">Bacteroides symbiosus</name>
    <dbReference type="NCBI Taxonomy" id="1512"/>
    <lineage>
        <taxon>Bacteria</taxon>
        <taxon>Bacillati</taxon>
        <taxon>Bacillota</taxon>
        <taxon>Clostridia</taxon>
        <taxon>Lachnospirales</taxon>
        <taxon>Lachnospiraceae</taxon>
        <taxon>Otoolea</taxon>
    </lineage>
</organism>
<dbReference type="GeneID" id="57971402"/>
<dbReference type="SUPFAM" id="SSF46785">
    <property type="entry name" value="Winged helix' DNA-binding domain"/>
    <property type="match status" value="1"/>
</dbReference>
<evidence type="ECO:0000256" key="2">
    <source>
        <dbReference type="ARBA" id="ARBA00023015"/>
    </source>
</evidence>
<dbReference type="PRINTS" id="PR00039">
    <property type="entry name" value="HTHLYSR"/>
</dbReference>
<dbReference type="Gene3D" id="3.40.190.290">
    <property type="match status" value="1"/>
</dbReference>
<dbReference type="PROSITE" id="PS50931">
    <property type="entry name" value="HTH_LYSR"/>
    <property type="match status" value="1"/>
</dbReference>
<dbReference type="GO" id="GO:0000976">
    <property type="term" value="F:transcription cis-regulatory region binding"/>
    <property type="evidence" value="ECO:0007669"/>
    <property type="project" value="TreeGrafter"/>
</dbReference>
<reference evidence="7" key="2">
    <citation type="submission" date="2023-01" db="EMBL/GenBank/DDBJ databases">
        <title>Human gut microbiome strain richness.</title>
        <authorList>
            <person name="Chen-Liaw A."/>
        </authorList>
    </citation>
    <scope>NUCLEOTIDE SEQUENCE</scope>
    <source>
        <strain evidence="7">B1_m1001713B170214d0_201011</strain>
    </source>
</reference>
<accession>A0AAW6ASF8</accession>
<comment type="similarity">
    <text evidence="1">Belongs to the LysR transcriptional regulatory family.</text>
</comment>
<dbReference type="InterPro" id="IPR036390">
    <property type="entry name" value="WH_DNA-bd_sf"/>
</dbReference>